<dbReference type="GO" id="GO:0071596">
    <property type="term" value="P:ubiquitin-dependent protein catabolic process via the N-end rule pathway"/>
    <property type="evidence" value="ECO:0007669"/>
    <property type="project" value="InterPro"/>
</dbReference>
<dbReference type="RefSeq" id="WP_129832354.1">
    <property type="nucleotide sequence ID" value="NZ_CP035704.1"/>
</dbReference>
<feature type="domain" description="N-end aminoacyl transferase N-terminal" evidence="5">
    <location>
        <begin position="14"/>
        <end position="84"/>
    </location>
</feature>
<dbReference type="Pfam" id="PF04377">
    <property type="entry name" value="ATE_C"/>
    <property type="match status" value="1"/>
</dbReference>
<dbReference type="GO" id="GO:0005737">
    <property type="term" value="C:cytoplasm"/>
    <property type="evidence" value="ECO:0007669"/>
    <property type="project" value="UniProtKB-SubCell"/>
</dbReference>
<comment type="catalytic activity">
    <reaction evidence="4">
        <text>N-terminal L-glutamyl-[protein] + L-leucyl-tRNA(Leu) = N-terminal L-leucyl-L-glutamyl-[protein] + tRNA(Leu) + H(+)</text>
        <dbReference type="Rhea" id="RHEA:50412"/>
        <dbReference type="Rhea" id="RHEA-COMP:9613"/>
        <dbReference type="Rhea" id="RHEA-COMP:9622"/>
        <dbReference type="Rhea" id="RHEA-COMP:12664"/>
        <dbReference type="Rhea" id="RHEA-COMP:12668"/>
        <dbReference type="ChEBI" id="CHEBI:15378"/>
        <dbReference type="ChEBI" id="CHEBI:64721"/>
        <dbReference type="ChEBI" id="CHEBI:78442"/>
        <dbReference type="ChEBI" id="CHEBI:78494"/>
        <dbReference type="ChEBI" id="CHEBI:133041"/>
        <dbReference type="EC" id="2.3.2.29"/>
    </reaction>
</comment>
<dbReference type="AlphaFoldDB" id="A0A411HHV6"/>
<comment type="subcellular location">
    <subcellularLocation>
        <location evidence="4">Cytoplasm</location>
    </subcellularLocation>
</comment>
<name>A0A411HHV6_9GAMM</name>
<evidence type="ECO:0000259" key="5">
    <source>
        <dbReference type="Pfam" id="PF04376"/>
    </source>
</evidence>
<dbReference type="InterPro" id="IPR016181">
    <property type="entry name" value="Acyl_CoA_acyltransferase"/>
</dbReference>
<evidence type="ECO:0000256" key="1">
    <source>
        <dbReference type="ARBA" id="ARBA00022490"/>
    </source>
</evidence>
<evidence type="ECO:0000259" key="6">
    <source>
        <dbReference type="Pfam" id="PF04377"/>
    </source>
</evidence>
<feature type="domain" description="N-end rule aminoacyl transferase C-terminal" evidence="6">
    <location>
        <begin position="104"/>
        <end position="225"/>
    </location>
</feature>
<comment type="function">
    <text evidence="4">Functions in the N-end rule pathway of protein degradation where it conjugates Leu from its aminoacyl-tRNA to the N-termini of proteins containing an N-terminal aspartate or glutamate.</text>
</comment>
<sequence>MKSESLRLFQTLPHACGYFPERIAQNLVIDPSAPQLPQVYDIALSHGYRRAGAHVYQPHCQGCSACIAARVPVAEFVPDRSQKRCLRRNADLAFNVVPPSFSSEYFELYSRYLDSRHRDGGMDNPARDDFDRFLYTSWSPTKFLELRDGDRLLAVAVTDIGTHGVSAVYTFYEPEFEARGLGTCAILRQIALAQEMSLKYVYLGYWISGHAKMDYKSRFRPLEVLREGRWQRLDS</sequence>
<dbReference type="GO" id="GO:0008914">
    <property type="term" value="F:leucyl-tRNA--protein transferase activity"/>
    <property type="evidence" value="ECO:0007669"/>
    <property type="project" value="UniProtKB-UniRule"/>
</dbReference>
<organism evidence="7 8">
    <name type="scientific">Pseudolysobacter antarcticus</name>
    <dbReference type="NCBI Taxonomy" id="2511995"/>
    <lineage>
        <taxon>Bacteria</taxon>
        <taxon>Pseudomonadati</taxon>
        <taxon>Pseudomonadota</taxon>
        <taxon>Gammaproteobacteria</taxon>
        <taxon>Lysobacterales</taxon>
        <taxon>Rhodanobacteraceae</taxon>
        <taxon>Pseudolysobacter</taxon>
    </lineage>
</organism>
<protein>
    <recommendedName>
        <fullName evidence="4">Aspartate/glutamate leucyltransferase</fullName>
        <ecNumber evidence="4">2.3.2.29</ecNumber>
    </recommendedName>
</protein>
<evidence type="ECO:0000256" key="3">
    <source>
        <dbReference type="ARBA" id="ARBA00023315"/>
    </source>
</evidence>
<dbReference type="EMBL" id="CP035704">
    <property type="protein sequence ID" value="QBB70095.1"/>
    <property type="molecule type" value="Genomic_DNA"/>
</dbReference>
<keyword evidence="8" id="KW-1185">Reference proteome</keyword>
<dbReference type="SUPFAM" id="SSF55729">
    <property type="entry name" value="Acyl-CoA N-acyltransferases (Nat)"/>
    <property type="match status" value="1"/>
</dbReference>
<evidence type="ECO:0000256" key="4">
    <source>
        <dbReference type="HAMAP-Rule" id="MF_00689"/>
    </source>
</evidence>
<evidence type="ECO:0000313" key="8">
    <source>
        <dbReference type="Proteomes" id="UP000291562"/>
    </source>
</evidence>
<dbReference type="GO" id="GO:0004057">
    <property type="term" value="F:arginyl-tRNA--protein transferase activity"/>
    <property type="evidence" value="ECO:0007669"/>
    <property type="project" value="InterPro"/>
</dbReference>
<dbReference type="EC" id="2.3.2.29" evidence="4"/>
<dbReference type="PANTHER" id="PTHR21367:SF1">
    <property type="entry name" value="ARGINYL-TRNA--PROTEIN TRANSFERASE 1"/>
    <property type="match status" value="1"/>
</dbReference>
<accession>A0A411HHV6</accession>
<gene>
    <name evidence="4" type="primary">bpt</name>
    <name evidence="7" type="ORF">ELE36_06795</name>
</gene>
<dbReference type="NCBIfam" id="NF002342">
    <property type="entry name" value="PRK01305.1-3"/>
    <property type="match status" value="1"/>
</dbReference>
<dbReference type="NCBIfam" id="NF002341">
    <property type="entry name" value="PRK01305.1-1"/>
    <property type="match status" value="1"/>
</dbReference>
<keyword evidence="2 4" id="KW-0808">Transferase</keyword>
<dbReference type="InterPro" id="IPR007471">
    <property type="entry name" value="N-end_Aminoacyl_Trfase_N"/>
</dbReference>
<proteinExistence type="inferred from homology"/>
<comment type="catalytic activity">
    <reaction evidence="4">
        <text>N-terminal L-aspartyl-[protein] + L-leucyl-tRNA(Leu) = N-terminal L-leucyl-L-aspartyl-[protein] + tRNA(Leu) + H(+)</text>
        <dbReference type="Rhea" id="RHEA:50420"/>
        <dbReference type="Rhea" id="RHEA-COMP:9613"/>
        <dbReference type="Rhea" id="RHEA-COMP:9622"/>
        <dbReference type="Rhea" id="RHEA-COMP:12669"/>
        <dbReference type="Rhea" id="RHEA-COMP:12674"/>
        <dbReference type="ChEBI" id="CHEBI:15378"/>
        <dbReference type="ChEBI" id="CHEBI:64720"/>
        <dbReference type="ChEBI" id="CHEBI:78442"/>
        <dbReference type="ChEBI" id="CHEBI:78494"/>
        <dbReference type="ChEBI" id="CHEBI:133042"/>
        <dbReference type="EC" id="2.3.2.29"/>
    </reaction>
</comment>
<dbReference type="OrthoDB" id="9782022at2"/>
<dbReference type="InterPro" id="IPR017138">
    <property type="entry name" value="Asp_Glu_LeuTrfase"/>
</dbReference>
<dbReference type="NCBIfam" id="NF002346">
    <property type="entry name" value="PRK01305.2-3"/>
    <property type="match status" value="1"/>
</dbReference>
<dbReference type="HAMAP" id="MF_00689">
    <property type="entry name" value="Bpt"/>
    <property type="match status" value="1"/>
</dbReference>
<dbReference type="Proteomes" id="UP000291562">
    <property type="component" value="Chromosome"/>
</dbReference>
<dbReference type="PANTHER" id="PTHR21367">
    <property type="entry name" value="ARGININE-TRNA-PROTEIN TRANSFERASE 1"/>
    <property type="match status" value="1"/>
</dbReference>
<dbReference type="InterPro" id="IPR030700">
    <property type="entry name" value="N-end_Aminoacyl_Trfase"/>
</dbReference>
<comment type="similarity">
    <text evidence="4">Belongs to the R-transferase family. Bpt subfamily.</text>
</comment>
<reference evidence="7 8" key="1">
    <citation type="submission" date="2019-01" db="EMBL/GenBank/DDBJ databases">
        <title>Pseudolysobacter antarctica gen. nov., sp. nov., isolated from Fildes Peninsula, Antarctica.</title>
        <authorList>
            <person name="Wei Z."/>
            <person name="Peng F."/>
        </authorList>
    </citation>
    <scope>NUCLEOTIDE SEQUENCE [LARGE SCALE GENOMIC DNA]</scope>
    <source>
        <strain evidence="7 8">AQ6-296</strain>
    </source>
</reference>
<evidence type="ECO:0000256" key="2">
    <source>
        <dbReference type="ARBA" id="ARBA00022679"/>
    </source>
</evidence>
<dbReference type="PIRSF" id="PIRSF037208">
    <property type="entry name" value="ATE_pro_prd"/>
    <property type="match status" value="1"/>
</dbReference>
<dbReference type="InterPro" id="IPR007472">
    <property type="entry name" value="N-end_Aminoacyl_Trfase_C"/>
</dbReference>
<dbReference type="KEGG" id="xbc:ELE36_06795"/>
<evidence type="ECO:0000313" key="7">
    <source>
        <dbReference type="EMBL" id="QBB70095.1"/>
    </source>
</evidence>
<dbReference type="Pfam" id="PF04376">
    <property type="entry name" value="ATE_N"/>
    <property type="match status" value="1"/>
</dbReference>
<keyword evidence="3 4" id="KW-0012">Acyltransferase</keyword>
<keyword evidence="1 4" id="KW-0963">Cytoplasm</keyword>